<dbReference type="AlphaFoldDB" id="A0A099W3L3"/>
<reference evidence="2 7" key="1">
    <citation type="submission" date="2014-05" db="EMBL/GenBank/DDBJ databases">
        <title>Novel Listeriaceae from food processing environments.</title>
        <authorList>
            <person name="den Bakker H.C."/>
        </authorList>
    </citation>
    <scope>NUCLEOTIDE SEQUENCE [LARGE SCALE GENOMIC DNA]</scope>
    <source>
        <strain evidence="2 7">FSL A5-0281</strain>
    </source>
</reference>
<dbReference type="Proteomes" id="UP000544413">
    <property type="component" value="Unassembled WGS sequence"/>
</dbReference>
<dbReference type="Pfam" id="PF13462">
    <property type="entry name" value="Thioredoxin_4"/>
    <property type="match status" value="1"/>
</dbReference>
<evidence type="ECO:0000313" key="10">
    <source>
        <dbReference type="Proteomes" id="UP000544413"/>
    </source>
</evidence>
<dbReference type="GeneID" id="58717909"/>
<dbReference type="Gene3D" id="1.10.1200.90">
    <property type="entry name" value="DsbA-like domain"/>
    <property type="match status" value="1"/>
</dbReference>
<evidence type="ECO:0000259" key="1">
    <source>
        <dbReference type="Pfam" id="PF13462"/>
    </source>
</evidence>
<dbReference type="EMBL" id="JAARXI010000006">
    <property type="protein sequence ID" value="MBC2117372.1"/>
    <property type="molecule type" value="Genomic_DNA"/>
</dbReference>
<evidence type="ECO:0000313" key="2">
    <source>
        <dbReference type="EMBL" id="KGL40429.1"/>
    </source>
</evidence>
<evidence type="ECO:0000313" key="8">
    <source>
        <dbReference type="Proteomes" id="UP000529446"/>
    </source>
</evidence>
<dbReference type="Proteomes" id="UP000541955">
    <property type="component" value="Unassembled WGS sequence"/>
</dbReference>
<dbReference type="RefSeq" id="WP_036086620.1">
    <property type="nucleotide sequence ID" value="NZ_CBCSHQ010000002.1"/>
</dbReference>
<dbReference type="InterPro" id="IPR036249">
    <property type="entry name" value="Thioredoxin-like_sf"/>
</dbReference>
<evidence type="ECO:0000313" key="7">
    <source>
        <dbReference type="Proteomes" id="UP000029844"/>
    </source>
</evidence>
<dbReference type="Gene3D" id="3.40.30.10">
    <property type="entry name" value="Glutaredoxin"/>
    <property type="match status" value="1"/>
</dbReference>
<evidence type="ECO:0000313" key="9">
    <source>
        <dbReference type="Proteomes" id="UP000541955"/>
    </source>
</evidence>
<dbReference type="SUPFAM" id="SSF52833">
    <property type="entry name" value="Thioredoxin-like"/>
    <property type="match status" value="1"/>
</dbReference>
<comment type="caution">
    <text evidence="2">The sequence shown here is derived from an EMBL/GenBank/DDBJ whole genome shotgun (WGS) entry which is preliminary data.</text>
</comment>
<dbReference type="EMBL" id="JAARRW010000001">
    <property type="protein sequence ID" value="MBC1560884.1"/>
    <property type="molecule type" value="Genomic_DNA"/>
</dbReference>
<dbReference type="EMBL" id="JNFA01000024">
    <property type="protein sequence ID" value="KGL40429.1"/>
    <property type="molecule type" value="Genomic_DNA"/>
</dbReference>
<proteinExistence type="predicted"/>
<gene>
    <name evidence="2" type="ORF">EP57_11085</name>
    <name evidence="3" type="ORF">HB836_01905</name>
    <name evidence="4" type="ORF">HB902_02285</name>
    <name evidence="5" type="ORF">HB904_00250</name>
    <name evidence="6" type="ORF">HCB06_12155</name>
</gene>
<dbReference type="Proteomes" id="UP000529446">
    <property type="component" value="Unassembled WGS sequence"/>
</dbReference>
<evidence type="ECO:0000313" key="4">
    <source>
        <dbReference type="EMBL" id="MBC1560884.1"/>
    </source>
</evidence>
<accession>A0A099W3L3</accession>
<dbReference type="EMBL" id="JAARSH010000001">
    <property type="protein sequence ID" value="MBC1614606.1"/>
    <property type="molecule type" value="Genomic_DNA"/>
</dbReference>
<dbReference type="eggNOG" id="COG1651">
    <property type="taxonomic scope" value="Bacteria"/>
</dbReference>
<name>A0A099W3L3_9LIST</name>
<dbReference type="CDD" id="cd02972">
    <property type="entry name" value="DsbA_family"/>
    <property type="match status" value="1"/>
</dbReference>
<dbReference type="STRING" id="1552123.EP57_11085"/>
<protein>
    <submittedName>
        <fullName evidence="3">DsbA family protein</fullName>
    </submittedName>
    <submittedName>
        <fullName evidence="2">Thioredoxin</fullName>
    </submittedName>
</protein>
<dbReference type="InterPro" id="IPR012336">
    <property type="entry name" value="Thioredoxin-like_fold"/>
</dbReference>
<dbReference type="Proteomes" id="UP000029844">
    <property type="component" value="Unassembled WGS sequence"/>
</dbReference>
<dbReference type="OrthoDB" id="117402at2"/>
<reference evidence="8 9" key="2">
    <citation type="submission" date="2020-03" db="EMBL/GenBank/DDBJ databases">
        <title>Soil Listeria distribution.</title>
        <authorList>
            <person name="Liao J."/>
            <person name="Wiedmann M."/>
        </authorList>
    </citation>
    <scope>NUCLEOTIDE SEQUENCE [LARGE SCALE GENOMIC DNA]</scope>
    <source>
        <strain evidence="6 8">FSL L7-0360</strain>
        <strain evidence="5 11">FSL L7-1299</strain>
        <strain evidence="4 9">FSL L7-1387</strain>
        <strain evidence="3 10">FSL L7-1658</strain>
    </source>
</reference>
<sequence>MDISEIIAGNVGTEAGIHIGKSDAPVKVLSFINVRCPFCREWHEKSRDVLSRYIESGRIELIVKPFDKEKESLQRGNVFHHYLDYAAPEETLSILDDIYARQDLWGSLTLEEVANFAEDELGLTKQDNQDQADKIIAEANAANIRLVPTVIIGEHIFDEHISPEELEQLILEEVGKE</sequence>
<keyword evidence="7" id="KW-1185">Reference proteome</keyword>
<evidence type="ECO:0000313" key="6">
    <source>
        <dbReference type="EMBL" id="MBC2117372.1"/>
    </source>
</evidence>
<feature type="domain" description="Thioredoxin-like fold" evidence="1">
    <location>
        <begin position="14"/>
        <end position="170"/>
    </location>
</feature>
<evidence type="ECO:0000313" key="11">
    <source>
        <dbReference type="Proteomes" id="UP000574104"/>
    </source>
</evidence>
<dbReference type="EMBL" id="JAARPT010000001">
    <property type="protein sequence ID" value="MBC1400335.1"/>
    <property type="molecule type" value="Genomic_DNA"/>
</dbReference>
<evidence type="ECO:0000313" key="5">
    <source>
        <dbReference type="EMBL" id="MBC1614606.1"/>
    </source>
</evidence>
<dbReference type="Proteomes" id="UP000574104">
    <property type="component" value="Unassembled WGS sequence"/>
</dbReference>
<evidence type="ECO:0000313" key="3">
    <source>
        <dbReference type="EMBL" id="MBC1400335.1"/>
    </source>
</evidence>
<organism evidence="2 7">
    <name type="scientific">Listeria booriae</name>
    <dbReference type="NCBI Taxonomy" id="1552123"/>
    <lineage>
        <taxon>Bacteria</taxon>
        <taxon>Bacillati</taxon>
        <taxon>Bacillota</taxon>
        <taxon>Bacilli</taxon>
        <taxon>Bacillales</taxon>
        <taxon>Listeriaceae</taxon>
        <taxon>Listeria</taxon>
    </lineage>
</organism>